<dbReference type="RefSeq" id="WP_100097211.1">
    <property type="nucleotide sequence ID" value="NZ_CAWNMT010000003.1"/>
</dbReference>
<proteinExistence type="predicted"/>
<evidence type="ECO:0000313" key="4">
    <source>
        <dbReference type="EMBL" id="ATW34816.1"/>
    </source>
</evidence>
<geneLocation type="plasmid" evidence="1">
    <name>pHDA2C.2</name>
</geneLocation>
<geneLocation type="plasmid" evidence="5">
    <name>phdza17.1</name>
</geneLocation>
<reference evidence="5 6" key="1">
    <citation type="submission" date="2016-10" db="EMBL/GenBank/DDBJ databases">
        <authorList>
            <person name="Chevignon G."/>
        </authorList>
    </citation>
    <scope>NUCLEOTIDE SEQUENCE [LARGE SCALE GENOMIC DNA]</scope>
    <source>
        <strain evidence="6">A2C</strain>
        <strain evidence="5">ZA17</strain>
        <plasmid evidence="6">phda2c.2</plasmid>
        <plasmid evidence="5">phdza17.1</plasmid>
    </source>
</reference>
<accession>A0A2D3TG80</accession>
<dbReference type="Proteomes" id="UP000229055">
    <property type="component" value="Plasmid pHDZA17.1"/>
</dbReference>
<sequence>MSIFQTQEKQAREQERPLSILNILPYGLRKKIQSYLFDIFPLLNETGQCIGTFFYGRPFTGSHNGAMIDKAR</sequence>
<reference evidence="5 6" key="2">
    <citation type="submission" date="2017-11" db="EMBL/GenBank/DDBJ databases">
        <title>PacBio sequencing of new strain of the secondary endosymbiont Candidatus Hamiltonella defensa.</title>
        <authorList>
            <person name="Strand M.R."/>
            <person name="Oliver K."/>
        </authorList>
    </citation>
    <scope>NUCLEOTIDE SEQUENCE [LARGE SCALE GENOMIC DNA]</scope>
    <source>
        <strain evidence="6">A2C</strain>
        <strain evidence="5">ZA17</strain>
        <plasmid evidence="6">phda2c.2</plasmid>
        <plasmid evidence="5">phdza17.1</plasmid>
    </source>
</reference>
<dbReference type="AlphaFoldDB" id="A0A2D3TG80"/>
<evidence type="ECO:0000313" key="1">
    <source>
        <dbReference type="EMBL" id="ATW30882.1"/>
    </source>
</evidence>
<geneLocation type="plasmid" evidence="6">
    <name>phda2c.2</name>
</geneLocation>
<name>A0A2D3TG80_9ENTR</name>
<evidence type="ECO:0000313" key="5">
    <source>
        <dbReference type="Proteomes" id="UP000229055"/>
    </source>
</evidence>
<dbReference type="EMBL" id="CP017608">
    <property type="protein sequence ID" value="ATW30882.1"/>
    <property type="molecule type" value="Genomic_DNA"/>
</dbReference>
<keyword evidence="4" id="KW-0614">Plasmid</keyword>
<organism evidence="4 5">
    <name type="scientific">Candidatus Williamhamiltonella defendens</name>
    <dbReference type="NCBI Taxonomy" id="138072"/>
    <lineage>
        <taxon>Bacteria</taxon>
        <taxon>Pseudomonadati</taxon>
        <taxon>Pseudomonadota</taxon>
        <taxon>Gammaproteobacteria</taxon>
        <taxon>Enterobacterales</taxon>
        <taxon>Enterobacteriaceae</taxon>
        <taxon>aphid secondary symbionts</taxon>
        <taxon>Candidatus Williamhamiltonella</taxon>
    </lineage>
</organism>
<dbReference type="EMBL" id="CP017614">
    <property type="protein sequence ID" value="ATW34816.1"/>
    <property type="molecule type" value="Genomic_DNA"/>
</dbReference>
<dbReference type="EMBL" id="CP017614">
    <property type="protein sequence ID" value="ATW34805.1"/>
    <property type="molecule type" value="Genomic_DNA"/>
</dbReference>
<evidence type="ECO:0000313" key="2">
    <source>
        <dbReference type="EMBL" id="ATW30887.1"/>
    </source>
</evidence>
<evidence type="ECO:0000313" key="3">
    <source>
        <dbReference type="EMBL" id="ATW34805.1"/>
    </source>
</evidence>
<reference evidence="4" key="3">
    <citation type="journal article" date="2018" name="Genome Biol. Evol.">
        <title>Culture-Facilitated Comparative Genomics of the Facultative Symbiont Hamiltonella defensa.</title>
        <authorList>
            <person name="Chevignon G."/>
            <person name="Boyd B.M."/>
            <person name="Brandt J.W."/>
            <person name="Oliver K.M."/>
            <person name="Strand M.R."/>
        </authorList>
    </citation>
    <scope>NUCLEOTIDE SEQUENCE</scope>
    <source>
        <strain evidence="1">A2C</strain>
        <strain evidence="4">ZA17</strain>
    </source>
</reference>
<protein>
    <submittedName>
        <fullName evidence="4">Uncharacterized protein</fullName>
    </submittedName>
</protein>
<geneLocation type="plasmid" evidence="4">
    <name>pHDZA17.1</name>
</geneLocation>
<dbReference type="Proteomes" id="UP000230008">
    <property type="component" value="Plasmid pHDA2C.2"/>
</dbReference>
<evidence type="ECO:0000313" key="6">
    <source>
        <dbReference type="Proteomes" id="UP000230008"/>
    </source>
</evidence>
<gene>
    <name evidence="1" type="ORF">BJP41_10455</name>
    <name evidence="2" type="ORF">BJP41_10500</name>
    <name evidence="3" type="ORF">BJP43_10445</name>
    <name evidence="4" type="ORF">BJP43_10510</name>
</gene>
<dbReference type="EMBL" id="CP017608">
    <property type="protein sequence ID" value="ATW30887.1"/>
    <property type="molecule type" value="Genomic_DNA"/>
</dbReference>